<organism evidence="1 2">
    <name type="scientific">Falsiruegeria litorea R37</name>
    <dbReference type="NCBI Taxonomy" id="1200284"/>
    <lineage>
        <taxon>Bacteria</taxon>
        <taxon>Pseudomonadati</taxon>
        <taxon>Pseudomonadota</taxon>
        <taxon>Alphaproteobacteria</taxon>
        <taxon>Rhodobacterales</taxon>
        <taxon>Roseobacteraceae</taxon>
        <taxon>Falsiruegeria</taxon>
    </lineage>
</organism>
<name>A0A1Y5TVB6_9RHOB</name>
<evidence type="ECO:0000313" key="2">
    <source>
        <dbReference type="Proteomes" id="UP000193077"/>
    </source>
</evidence>
<dbReference type="RefSeq" id="WP_085798124.1">
    <property type="nucleotide sequence ID" value="NZ_FWFO01000009.1"/>
</dbReference>
<dbReference type="Proteomes" id="UP000193077">
    <property type="component" value="Unassembled WGS sequence"/>
</dbReference>
<protein>
    <submittedName>
        <fullName evidence="1">Uncharacterized protein</fullName>
    </submittedName>
</protein>
<dbReference type="AlphaFoldDB" id="A0A1Y5TVB6"/>
<evidence type="ECO:0000313" key="1">
    <source>
        <dbReference type="EMBL" id="SLN74037.1"/>
    </source>
</evidence>
<dbReference type="EMBL" id="FWFO01000009">
    <property type="protein sequence ID" value="SLN74037.1"/>
    <property type="molecule type" value="Genomic_DNA"/>
</dbReference>
<gene>
    <name evidence="1" type="ORF">TRL7639_04482</name>
</gene>
<accession>A0A1Y5TVB6</accession>
<reference evidence="1 2" key="1">
    <citation type="submission" date="2017-03" db="EMBL/GenBank/DDBJ databases">
        <authorList>
            <person name="Afonso C.L."/>
            <person name="Miller P.J."/>
            <person name="Scott M.A."/>
            <person name="Spackman E."/>
            <person name="Goraichik I."/>
            <person name="Dimitrov K.M."/>
            <person name="Suarez D.L."/>
            <person name="Swayne D.E."/>
        </authorList>
    </citation>
    <scope>NUCLEOTIDE SEQUENCE [LARGE SCALE GENOMIC DNA]</scope>
    <source>
        <strain evidence="1 2">CECT 7639</strain>
    </source>
</reference>
<keyword evidence="2" id="KW-1185">Reference proteome</keyword>
<proteinExistence type="predicted"/>
<sequence length="74" mass="7754">MSQPPAHALREPHPTRRFVLTGGVAATACLIIPTWSAAGSSPRMLLLAQPESATTTIPLLTNGNAPLLLGDRKV</sequence>